<geneLocation type="plasmid" evidence="3">
    <name>ppaby1</name>
</geneLocation>
<proteinExistence type="predicted"/>
<dbReference type="AlphaFoldDB" id="A0A1P8UN86"/>
<protein>
    <submittedName>
        <fullName evidence="2">Uncharacterized protein</fullName>
    </submittedName>
</protein>
<gene>
    <name evidence="2" type="ORF">Ga0080574_TMP508</name>
</gene>
<keyword evidence="2" id="KW-0614">Plasmid</keyword>
<accession>A0A1P8UN86</accession>
<reference evidence="2 3" key="1">
    <citation type="submission" date="2016-04" db="EMBL/GenBank/DDBJ databases">
        <title>Deep-sea bacteria in the southern Pacific.</title>
        <authorList>
            <person name="Tang K."/>
        </authorList>
    </citation>
    <scope>NUCLEOTIDE SEQUENCE [LARGE SCALE GENOMIC DNA]</scope>
    <source>
        <strain evidence="2 3">JLT2014</strain>
        <plasmid evidence="3">ppaby1</plasmid>
    </source>
</reference>
<feature type="compositionally biased region" description="Basic and acidic residues" evidence="1">
    <location>
        <begin position="40"/>
        <end position="49"/>
    </location>
</feature>
<evidence type="ECO:0000313" key="2">
    <source>
        <dbReference type="EMBL" id="APZ50842.1"/>
    </source>
</evidence>
<dbReference type="KEGG" id="paby:Ga0080574_TMP508"/>
<dbReference type="EMBL" id="CP015091">
    <property type="protein sequence ID" value="APZ50842.1"/>
    <property type="molecule type" value="Genomic_DNA"/>
</dbReference>
<dbReference type="Proteomes" id="UP000187059">
    <property type="component" value="Plasmid pPABY1"/>
</dbReference>
<evidence type="ECO:0000256" key="1">
    <source>
        <dbReference type="SAM" id="MobiDB-lite"/>
    </source>
</evidence>
<keyword evidence="3" id="KW-1185">Reference proteome</keyword>
<feature type="region of interest" description="Disordered" evidence="1">
    <location>
        <begin position="35"/>
        <end position="112"/>
    </location>
</feature>
<organism evidence="2 3">
    <name type="scientific">Salipiger abyssi</name>
    <dbReference type="NCBI Taxonomy" id="1250539"/>
    <lineage>
        <taxon>Bacteria</taxon>
        <taxon>Pseudomonadati</taxon>
        <taxon>Pseudomonadota</taxon>
        <taxon>Alphaproteobacteria</taxon>
        <taxon>Rhodobacterales</taxon>
        <taxon>Roseobacteraceae</taxon>
        <taxon>Salipiger</taxon>
    </lineage>
</organism>
<sequence length="112" mass="12644">MAMAMLAIGGRGRFPRVLPGVRVVPMAIMPLMLSSHRVNWRPERSERRQASSGPTRATSRKSGSATRRRWRRCRDSSISVYRGCGTPSKHHKRHPSARGAAHDSQVMRPWSQ</sequence>
<evidence type="ECO:0000313" key="3">
    <source>
        <dbReference type="Proteomes" id="UP000187059"/>
    </source>
</evidence>
<name>A0A1P8UN86_9RHOB</name>